<name>A0ABV4XH47_9CYAN</name>
<feature type="domain" description="EF-hand" evidence="3">
    <location>
        <begin position="182"/>
        <end position="211"/>
    </location>
</feature>
<dbReference type="SUPFAM" id="SSF47473">
    <property type="entry name" value="EF-hand"/>
    <property type="match status" value="1"/>
</dbReference>
<keyword evidence="5" id="KW-1185">Reference proteome</keyword>
<keyword evidence="2" id="KW-0732">Signal</keyword>
<accession>A0ABV4XH47</accession>
<dbReference type="EMBL" id="JBHFNQ010000257">
    <property type="protein sequence ID" value="MFB2882128.1"/>
    <property type="molecule type" value="Genomic_DNA"/>
</dbReference>
<evidence type="ECO:0000259" key="3">
    <source>
        <dbReference type="PROSITE" id="PS50222"/>
    </source>
</evidence>
<organism evidence="4 5">
    <name type="scientific">Floridaenema aerugineum BLCC-F46</name>
    <dbReference type="NCBI Taxonomy" id="3153654"/>
    <lineage>
        <taxon>Bacteria</taxon>
        <taxon>Bacillati</taxon>
        <taxon>Cyanobacteriota</taxon>
        <taxon>Cyanophyceae</taxon>
        <taxon>Oscillatoriophycideae</taxon>
        <taxon>Aerosakkonematales</taxon>
        <taxon>Aerosakkonemataceae</taxon>
        <taxon>Floridanema</taxon>
        <taxon>Floridanema aerugineum</taxon>
    </lineage>
</organism>
<dbReference type="CDD" id="cd00051">
    <property type="entry name" value="EFh"/>
    <property type="match status" value="1"/>
</dbReference>
<feature type="chain" id="PRO_5046436934" evidence="2">
    <location>
        <begin position="20"/>
        <end position="211"/>
    </location>
</feature>
<feature type="region of interest" description="Disordered" evidence="1">
    <location>
        <begin position="26"/>
        <end position="139"/>
    </location>
</feature>
<feature type="compositionally biased region" description="Low complexity" evidence="1">
    <location>
        <begin position="32"/>
        <end position="65"/>
    </location>
</feature>
<dbReference type="InterPro" id="IPR002048">
    <property type="entry name" value="EF_hand_dom"/>
</dbReference>
<dbReference type="Proteomes" id="UP001576774">
    <property type="component" value="Unassembled WGS sequence"/>
</dbReference>
<gene>
    <name evidence="4" type="ORF">ACE1CC_35215</name>
</gene>
<protein>
    <submittedName>
        <fullName evidence="4">EF-hand domain-containing protein</fullName>
    </submittedName>
</protein>
<evidence type="ECO:0000256" key="1">
    <source>
        <dbReference type="SAM" id="MobiDB-lite"/>
    </source>
</evidence>
<dbReference type="InterPro" id="IPR011992">
    <property type="entry name" value="EF-hand-dom_pair"/>
</dbReference>
<comment type="caution">
    <text evidence="4">The sequence shown here is derived from an EMBL/GenBank/DDBJ whole genome shotgun (WGS) entry which is preliminary data.</text>
</comment>
<dbReference type="Pfam" id="PF13499">
    <property type="entry name" value="EF-hand_7"/>
    <property type="match status" value="1"/>
</dbReference>
<feature type="compositionally biased region" description="Low complexity" evidence="1">
    <location>
        <begin position="74"/>
        <end position="139"/>
    </location>
</feature>
<dbReference type="PROSITE" id="PS51257">
    <property type="entry name" value="PROKAR_LIPOPROTEIN"/>
    <property type="match status" value="1"/>
</dbReference>
<evidence type="ECO:0000256" key="2">
    <source>
        <dbReference type="SAM" id="SignalP"/>
    </source>
</evidence>
<feature type="region of interest" description="Disordered" evidence="1">
    <location>
        <begin position="182"/>
        <end position="211"/>
    </location>
</feature>
<evidence type="ECO:0000313" key="4">
    <source>
        <dbReference type="EMBL" id="MFB2882128.1"/>
    </source>
</evidence>
<dbReference type="Gene3D" id="1.10.238.10">
    <property type="entry name" value="EF-hand"/>
    <property type="match status" value="1"/>
</dbReference>
<reference evidence="4 5" key="1">
    <citation type="submission" date="2024-09" db="EMBL/GenBank/DDBJ databases">
        <title>Floridaenema gen nov. (Aerosakkonemataceae, Aerosakkonematales ord. nov., Cyanobacteria) from benthic tropical and subtropical fresh waters, with the description of four new species.</title>
        <authorList>
            <person name="Moretto J.A."/>
            <person name="Berthold D.E."/>
            <person name="Lefler F.W."/>
            <person name="Huang I.-S."/>
            <person name="Laughinghouse H. IV."/>
        </authorList>
    </citation>
    <scope>NUCLEOTIDE SEQUENCE [LARGE SCALE GENOMIC DNA]</scope>
    <source>
        <strain evidence="4 5">BLCC-F46</strain>
    </source>
</reference>
<dbReference type="PROSITE" id="PS50222">
    <property type="entry name" value="EF_HAND_2"/>
    <property type="match status" value="2"/>
</dbReference>
<dbReference type="RefSeq" id="WP_413275086.1">
    <property type="nucleotide sequence ID" value="NZ_JBHFNQ010000257.1"/>
</dbReference>
<feature type="domain" description="EF-hand" evidence="3">
    <location>
        <begin position="143"/>
        <end position="178"/>
    </location>
</feature>
<proteinExistence type="predicted"/>
<sequence>MMRKVSFVGTALFGLVASAALLSSCGQKTETPSSPAANSPNPSAVSPVAGSTTPSAASPVADSSVNTAPTAAESTASNATPTVAASASTPSADATTASTETPAASTTDTTTAASPAGTADSTTASTTESPAGSADSTTAATGASELIPVATFTEIDVNKAGKITTEEFVAFYTEKAVSADKLSKEDAQKKFKQLDKDSDGSLTKEEATGQM</sequence>
<evidence type="ECO:0000313" key="5">
    <source>
        <dbReference type="Proteomes" id="UP001576774"/>
    </source>
</evidence>
<feature type="signal peptide" evidence="2">
    <location>
        <begin position="1"/>
        <end position="19"/>
    </location>
</feature>